<evidence type="ECO:0000313" key="1">
    <source>
        <dbReference type="EMBL" id="OBA23560.1"/>
    </source>
</evidence>
<dbReference type="EMBL" id="LXTC01000001">
    <property type="protein sequence ID" value="OBA23560.1"/>
    <property type="molecule type" value="Genomic_DNA"/>
</dbReference>
<gene>
    <name evidence="1" type="ORF">METBIDRAFT_107710</name>
</gene>
<dbReference type="Proteomes" id="UP000092555">
    <property type="component" value="Unassembled WGS sequence"/>
</dbReference>
<proteinExistence type="predicted"/>
<dbReference type="RefSeq" id="XP_018714041.1">
    <property type="nucleotide sequence ID" value="XM_018853851.1"/>
</dbReference>
<protein>
    <submittedName>
        <fullName evidence="1">Uncharacterized protein</fullName>
    </submittedName>
</protein>
<evidence type="ECO:0000313" key="2">
    <source>
        <dbReference type="Proteomes" id="UP000092555"/>
    </source>
</evidence>
<comment type="caution">
    <text evidence="1">The sequence shown here is derived from an EMBL/GenBank/DDBJ whole genome shotgun (WGS) entry which is preliminary data.</text>
</comment>
<dbReference type="GeneID" id="30026827"/>
<dbReference type="AlphaFoldDB" id="A0A1A0HHS5"/>
<reference evidence="1 2" key="1">
    <citation type="submission" date="2016-05" db="EMBL/GenBank/DDBJ databases">
        <title>Comparative genomics of biotechnologically important yeasts.</title>
        <authorList>
            <consortium name="DOE Joint Genome Institute"/>
            <person name="Riley R."/>
            <person name="Haridas S."/>
            <person name="Wolfe K.H."/>
            <person name="Lopes M.R."/>
            <person name="Hittinger C.T."/>
            <person name="Goker M."/>
            <person name="Salamov A."/>
            <person name="Wisecaver J."/>
            <person name="Long T.M."/>
            <person name="Aerts A.L."/>
            <person name="Barry K."/>
            <person name="Choi C."/>
            <person name="Clum A."/>
            <person name="Coughlan A.Y."/>
            <person name="Deshpande S."/>
            <person name="Douglass A.P."/>
            <person name="Hanson S.J."/>
            <person name="Klenk H.-P."/>
            <person name="LaButti K."/>
            <person name="Lapidus A."/>
            <person name="Lindquist E."/>
            <person name="Lipzen A."/>
            <person name="Meier-kolthoff J.P."/>
            <person name="Ohm R.A."/>
            <person name="Otillar R.P."/>
            <person name="Pangilinan J."/>
            <person name="Peng Y."/>
            <person name="Rokas A."/>
            <person name="Rosa C.A."/>
            <person name="Scheuner C."/>
            <person name="Sibirny A.A."/>
            <person name="Slot J.C."/>
            <person name="Stielow J.B."/>
            <person name="Sun H."/>
            <person name="Kurtzman C.P."/>
            <person name="Blackwell M."/>
            <person name="Grigoriev I.V."/>
            <person name="Jeffries T.W."/>
        </authorList>
    </citation>
    <scope>NUCLEOTIDE SEQUENCE [LARGE SCALE GENOMIC DNA]</scope>
    <source>
        <strain evidence="1 2">NRRL YB-4993</strain>
    </source>
</reference>
<organism evidence="1 2">
    <name type="scientific">Metschnikowia bicuspidata var. bicuspidata NRRL YB-4993</name>
    <dbReference type="NCBI Taxonomy" id="869754"/>
    <lineage>
        <taxon>Eukaryota</taxon>
        <taxon>Fungi</taxon>
        <taxon>Dikarya</taxon>
        <taxon>Ascomycota</taxon>
        <taxon>Saccharomycotina</taxon>
        <taxon>Pichiomycetes</taxon>
        <taxon>Metschnikowiaceae</taxon>
        <taxon>Metschnikowia</taxon>
    </lineage>
</organism>
<keyword evidence="2" id="KW-1185">Reference proteome</keyword>
<accession>A0A1A0HHS5</accession>
<name>A0A1A0HHS5_9ASCO</name>
<sequence length="159" mass="17986">MKSRFPCPFSCGKESLWLHFKVGAPVRLLQPCGPVRKSILPAAGPIFPLRMGLFFLLMGRPYFPIGTLSGPTDWPSHCDQASGTGAPFAAGVDYGRAHHKSWCSQNLQVRIEFPKKRNSENVTGICWVLDMHSQHTWVPWSPRLWPGTLDFRFSNTLYR</sequence>